<accession>A0A5D0U4M3</accession>
<evidence type="ECO:0000313" key="3">
    <source>
        <dbReference type="Proteomes" id="UP000322634"/>
    </source>
</evidence>
<sequence>GGTESAAREGGPGWPGGGPRGGRGGAGGGGGGGGVGGGGTAPPFGVLRGLRRWGAEGHATRGPGSGRVQEGWNWAPSRAPSLVPRRAP</sequence>
<dbReference type="Proteomes" id="UP000322634">
    <property type="component" value="Unassembled WGS sequence"/>
</dbReference>
<reference evidence="2 3" key="1">
    <citation type="submission" date="2019-08" db="EMBL/GenBank/DDBJ databases">
        <title>Actinomadura sp. nov. CYP1-5 isolated from mountain soil.</title>
        <authorList>
            <person name="Songsumanus A."/>
            <person name="Kuncharoen N."/>
            <person name="Kudo T."/>
            <person name="Yuki M."/>
            <person name="Igarashi Y."/>
            <person name="Tanasupawat S."/>
        </authorList>
    </citation>
    <scope>NUCLEOTIDE SEQUENCE [LARGE SCALE GENOMIC DNA]</scope>
    <source>
        <strain evidence="2 3">GKU157</strain>
    </source>
</reference>
<feature type="region of interest" description="Disordered" evidence="1">
    <location>
        <begin position="1"/>
        <end position="88"/>
    </location>
</feature>
<keyword evidence="3" id="KW-1185">Reference proteome</keyword>
<comment type="caution">
    <text evidence="2">The sequence shown here is derived from an EMBL/GenBank/DDBJ whole genome shotgun (WGS) entry which is preliminary data.</text>
</comment>
<name>A0A5D0U4M3_9ACTN</name>
<organism evidence="2 3">
    <name type="scientific">Actinomadura syzygii</name>
    <dbReference type="NCBI Taxonomy" id="1427538"/>
    <lineage>
        <taxon>Bacteria</taxon>
        <taxon>Bacillati</taxon>
        <taxon>Actinomycetota</taxon>
        <taxon>Actinomycetes</taxon>
        <taxon>Streptosporangiales</taxon>
        <taxon>Thermomonosporaceae</taxon>
        <taxon>Actinomadura</taxon>
    </lineage>
</organism>
<gene>
    <name evidence="2" type="ORF">FXF65_17930</name>
</gene>
<dbReference type="EMBL" id="VSFF01000007">
    <property type="protein sequence ID" value="TYC13581.1"/>
    <property type="molecule type" value="Genomic_DNA"/>
</dbReference>
<feature type="compositionally biased region" description="Gly residues" evidence="1">
    <location>
        <begin position="10"/>
        <end position="40"/>
    </location>
</feature>
<dbReference type="AlphaFoldDB" id="A0A5D0U4M3"/>
<feature type="non-terminal residue" evidence="2">
    <location>
        <position position="1"/>
    </location>
</feature>
<evidence type="ECO:0000256" key="1">
    <source>
        <dbReference type="SAM" id="MobiDB-lite"/>
    </source>
</evidence>
<evidence type="ECO:0000313" key="2">
    <source>
        <dbReference type="EMBL" id="TYC13581.1"/>
    </source>
</evidence>
<proteinExistence type="predicted"/>
<protein>
    <submittedName>
        <fullName evidence="2">Uncharacterized protein</fullName>
    </submittedName>
</protein>